<feature type="domain" description="DUF7674" evidence="1">
    <location>
        <begin position="31"/>
        <end position="128"/>
    </location>
</feature>
<evidence type="ECO:0000259" key="1">
    <source>
        <dbReference type="Pfam" id="PF24722"/>
    </source>
</evidence>
<accession>A0ABR4Z716</accession>
<keyword evidence="3" id="KW-1185">Reference proteome</keyword>
<evidence type="ECO:0000313" key="2">
    <source>
        <dbReference type="EMBL" id="KIA61106.1"/>
    </source>
</evidence>
<organism evidence="2 3">
    <name type="scientific">Nocardia vulneris</name>
    <dbReference type="NCBI Taxonomy" id="1141657"/>
    <lineage>
        <taxon>Bacteria</taxon>
        <taxon>Bacillati</taxon>
        <taxon>Actinomycetota</taxon>
        <taxon>Actinomycetes</taxon>
        <taxon>Mycobacteriales</taxon>
        <taxon>Nocardiaceae</taxon>
        <taxon>Nocardia</taxon>
    </lineage>
</organism>
<dbReference type="InterPro" id="IPR056091">
    <property type="entry name" value="DUF7674"/>
</dbReference>
<protein>
    <recommendedName>
        <fullName evidence="1">DUF7674 domain-containing protein</fullName>
    </recommendedName>
</protein>
<gene>
    <name evidence="2" type="ORF">FG87_32750</name>
</gene>
<dbReference type="Pfam" id="PF24722">
    <property type="entry name" value="DUF7674"/>
    <property type="match status" value="1"/>
</dbReference>
<reference evidence="2 3" key="1">
    <citation type="journal article" date="2014" name="Int. J. Syst. Evol. Microbiol.">
        <title>Nocardia vulneris sp. nov., isolated from wounds of human patients in North America.</title>
        <authorList>
            <person name="Lasker B.A."/>
            <person name="Bell M."/>
            <person name="Klenk H.P."/>
            <person name="Sproer C."/>
            <person name="Schumann C."/>
            <person name="Schumann P."/>
            <person name="Brown J.M."/>
        </authorList>
    </citation>
    <scope>NUCLEOTIDE SEQUENCE [LARGE SCALE GENOMIC DNA]</scope>
    <source>
        <strain evidence="2 3">W9851</strain>
    </source>
</reference>
<proteinExistence type="predicted"/>
<name>A0ABR4Z716_9NOCA</name>
<sequence>MDERTDNEILDMLYTWTKSLVPESARFIEGLADLEPEIRPLIAEHVRYYDEMLPTVLMGDVSRWVEQIVRDSEDPRSRLAPFIARLEEAWGDGQNPVADLIAVSFVENIYDNPDVVKLLGPKLARYYRVYTGQEKPRNDQRRPVPEIVHQIRKKLGWS</sequence>
<comment type="caution">
    <text evidence="2">The sequence shown here is derived from an EMBL/GenBank/DDBJ whole genome shotgun (WGS) entry which is preliminary data.</text>
</comment>
<dbReference type="EMBL" id="JNFP01000051">
    <property type="protein sequence ID" value="KIA61106.1"/>
    <property type="molecule type" value="Genomic_DNA"/>
</dbReference>
<dbReference type="Proteomes" id="UP000031364">
    <property type="component" value="Unassembled WGS sequence"/>
</dbReference>
<dbReference type="RefSeq" id="WP_043678254.1">
    <property type="nucleotide sequence ID" value="NZ_BDCI01000003.1"/>
</dbReference>
<evidence type="ECO:0000313" key="3">
    <source>
        <dbReference type="Proteomes" id="UP000031364"/>
    </source>
</evidence>